<dbReference type="EMBL" id="JAMQYH010000002">
    <property type="protein sequence ID" value="KAJ1697902.1"/>
    <property type="molecule type" value="Genomic_DNA"/>
</dbReference>
<proteinExistence type="predicted"/>
<dbReference type="InterPro" id="IPR045153">
    <property type="entry name" value="Est1/Ebs1-like"/>
</dbReference>
<dbReference type="InterPro" id="IPR019458">
    <property type="entry name" value="Est1-like_N"/>
</dbReference>
<gene>
    <name evidence="5" type="ORF">LUZ63_006414</name>
</gene>
<dbReference type="GO" id="GO:0005697">
    <property type="term" value="C:telomerase holoenzyme complex"/>
    <property type="evidence" value="ECO:0007669"/>
    <property type="project" value="TreeGrafter"/>
</dbReference>
<evidence type="ECO:0000259" key="3">
    <source>
        <dbReference type="Pfam" id="PF10373"/>
    </source>
</evidence>
<feature type="domain" description="Telomerase activating protein Est1-like N-terminal" evidence="4">
    <location>
        <begin position="72"/>
        <end position="187"/>
    </location>
</feature>
<dbReference type="InterPro" id="IPR018834">
    <property type="entry name" value="DNA/RNA-bd_Est1-type"/>
</dbReference>
<dbReference type="InterPro" id="IPR011990">
    <property type="entry name" value="TPR-like_helical_dom_sf"/>
</dbReference>
<evidence type="ECO:0000313" key="5">
    <source>
        <dbReference type="EMBL" id="KAJ1697902.1"/>
    </source>
</evidence>
<dbReference type="GO" id="GO:0042162">
    <property type="term" value="F:telomeric DNA binding"/>
    <property type="evidence" value="ECO:0007669"/>
    <property type="project" value="TreeGrafter"/>
</dbReference>
<evidence type="ECO:0000259" key="4">
    <source>
        <dbReference type="Pfam" id="PF10374"/>
    </source>
</evidence>
<evidence type="ECO:0000256" key="2">
    <source>
        <dbReference type="SAM" id="MobiDB-lite"/>
    </source>
</evidence>
<name>A0A9Q0HTH2_9POAL</name>
<feature type="compositionally biased region" description="Low complexity" evidence="2">
    <location>
        <begin position="275"/>
        <end position="285"/>
    </location>
</feature>
<evidence type="ECO:0000256" key="1">
    <source>
        <dbReference type="ARBA" id="ARBA00022737"/>
    </source>
</evidence>
<dbReference type="GO" id="GO:0000184">
    <property type="term" value="P:nuclear-transcribed mRNA catabolic process, nonsense-mediated decay"/>
    <property type="evidence" value="ECO:0007669"/>
    <property type="project" value="TreeGrafter"/>
</dbReference>
<evidence type="ECO:0008006" key="7">
    <source>
        <dbReference type="Google" id="ProtNLM"/>
    </source>
</evidence>
<feature type="region of interest" description="Disordered" evidence="2">
    <location>
        <begin position="272"/>
        <end position="313"/>
    </location>
</feature>
<feature type="domain" description="DNA/RNA-binding" evidence="3">
    <location>
        <begin position="200"/>
        <end position="536"/>
    </location>
</feature>
<accession>A0A9Q0HTH2</accession>
<dbReference type="GO" id="GO:0070034">
    <property type="term" value="F:telomerase RNA binding"/>
    <property type="evidence" value="ECO:0007669"/>
    <property type="project" value="TreeGrafter"/>
</dbReference>
<organism evidence="5 6">
    <name type="scientific">Rhynchospora breviuscula</name>
    <dbReference type="NCBI Taxonomy" id="2022672"/>
    <lineage>
        <taxon>Eukaryota</taxon>
        <taxon>Viridiplantae</taxon>
        <taxon>Streptophyta</taxon>
        <taxon>Embryophyta</taxon>
        <taxon>Tracheophyta</taxon>
        <taxon>Spermatophyta</taxon>
        <taxon>Magnoliopsida</taxon>
        <taxon>Liliopsida</taxon>
        <taxon>Poales</taxon>
        <taxon>Cyperaceae</taxon>
        <taxon>Cyperoideae</taxon>
        <taxon>Rhynchosporeae</taxon>
        <taxon>Rhynchospora</taxon>
    </lineage>
</organism>
<dbReference type="OrthoDB" id="69928at2759"/>
<evidence type="ECO:0000313" key="6">
    <source>
        <dbReference type="Proteomes" id="UP001151287"/>
    </source>
</evidence>
<dbReference type="PANTHER" id="PTHR15696">
    <property type="entry name" value="SMG-7 SUPPRESSOR WITH MORPHOLOGICAL EFFECT ON GENITALIA PROTEIN 7"/>
    <property type="match status" value="1"/>
</dbReference>
<dbReference type="Proteomes" id="UP001151287">
    <property type="component" value="Unassembled WGS sequence"/>
</dbReference>
<keyword evidence="1" id="KW-0677">Repeat</keyword>
<dbReference type="Pfam" id="PF10373">
    <property type="entry name" value="EST1_DNA_bind"/>
    <property type="match status" value="1"/>
</dbReference>
<reference evidence="5" key="1">
    <citation type="journal article" date="2022" name="Cell">
        <title>Repeat-based holocentromeres influence genome architecture and karyotype evolution.</title>
        <authorList>
            <person name="Hofstatter P.G."/>
            <person name="Thangavel G."/>
            <person name="Lux T."/>
            <person name="Neumann P."/>
            <person name="Vondrak T."/>
            <person name="Novak P."/>
            <person name="Zhang M."/>
            <person name="Costa L."/>
            <person name="Castellani M."/>
            <person name="Scott A."/>
            <person name="Toegelov H."/>
            <person name="Fuchs J."/>
            <person name="Mata-Sucre Y."/>
            <person name="Dias Y."/>
            <person name="Vanzela A.L.L."/>
            <person name="Huettel B."/>
            <person name="Almeida C.C.S."/>
            <person name="Simkova H."/>
            <person name="Souza G."/>
            <person name="Pedrosa-Harand A."/>
            <person name="Macas J."/>
            <person name="Mayer K.F.X."/>
            <person name="Houben A."/>
            <person name="Marques A."/>
        </authorList>
    </citation>
    <scope>NUCLEOTIDE SEQUENCE</scope>
    <source>
        <strain evidence="5">RhyBre1mFocal</strain>
    </source>
</reference>
<feature type="compositionally biased region" description="Pro residues" evidence="2">
    <location>
        <begin position="897"/>
        <end position="916"/>
    </location>
</feature>
<dbReference type="SUPFAM" id="SSF48452">
    <property type="entry name" value="TPR-like"/>
    <property type="match status" value="1"/>
</dbReference>
<dbReference type="Gene3D" id="1.25.40.10">
    <property type="entry name" value="Tetratricopeptide repeat domain"/>
    <property type="match status" value="1"/>
</dbReference>
<sequence length="1048" mass="114752">MMTVQMDNGIATPSSRELAESLFKKNLKLEARLKKLAEAKLPSDPNIWLEIRENLEGIILADHDFSQKNECETALWQLHYRRIEEFRYHINSGTTSSSNNPKNNNQTNADRLKRIRGSFKVFLSEATGFYHELMLKIRSKYGLPLNGDNLVVNVKDESKAAEMKKGLMSCHRCLIYLGDLARYKGLYGEGEVVSREFGAASSYYTQALNMCPTSGNPHHQLGILATYSRDELLVVYRYFRSLAVDSPFTMARENLVIAFDKNRQHYSSLITNSGAKAPSAKAPPARTAGKGKGRGDRTSPVKEAKKEPVSPKEQEITMPEILKAFCVKFVRLNGILFTRTSLETFEEVFSSLMRDFQALLSSGPEEELNFGPDSTENALLILRMVAILIYTVHNVKKESEGKSYAGVVQRNLLLQNAFTASFELVGQILKRCVEVKDATSSFYLSGILVYIEWLACHPDMAAGSDMDEKQASARSFFWNQCVSLLNRLVSSGLAPVETDKDVSCFFEMSAYDEAETGNRIALWEDFELRGFLPLVPAQVILDFSRKSEGGIKEKKARVERIFAAGQALTSVVQIGPMKIYFDPGPKKFVISTSPPETEAPKSSGLQLNGIHQLRDNPSNQDLYVEGEEDEVIVFQPNTFSEKPSPPLSITKPSIDFIQHGSGSGWDGTTSVPFSAPINGPSQMPAHTDVSLDLQNVTTELPPYASSSNWLAEKEAFLSTGLKELSIAENGVLEQRLQGVGGGLGAIQPVSFSSHIPAPVVLSNHNLVPGVTSEGFRHQLVPPYLPPAPVVSASMAMPDHLLPSATAATIMQSMLAGLTADNFAHQLPPASQFPPAPAFSDKTTLPDQLLPSTAAQAIAPSVLDFGVISSDGIPTRFVEKHPVASKKNPVSRPVRHAGPPPGFNGPPPGFNGPPPGFGAPLKWPDESIASPVRKDQSFPPQTDDYGWLDGYQSSANHKVTKHVGYNNFTNAVTGDMLGASFGFAAPVTQVSGAPAMPVNGNNKWHDFQLFEPAKLHNNEHQVLPQGETQQGLLAEQPTAQSLWSGRYFV</sequence>
<keyword evidence="6" id="KW-1185">Reference proteome</keyword>
<feature type="compositionally biased region" description="Basic and acidic residues" evidence="2">
    <location>
        <begin position="293"/>
        <end position="313"/>
    </location>
</feature>
<dbReference type="PANTHER" id="PTHR15696:SF25">
    <property type="entry name" value="OS08G0305300 PROTEIN"/>
    <property type="match status" value="1"/>
</dbReference>
<dbReference type="FunFam" id="1.25.40.10:FF:000225">
    <property type="entry name" value="Protein SMG7"/>
    <property type="match status" value="1"/>
</dbReference>
<comment type="caution">
    <text evidence="5">The sequence shown here is derived from an EMBL/GenBank/DDBJ whole genome shotgun (WGS) entry which is preliminary data.</text>
</comment>
<protein>
    <recommendedName>
        <fullName evidence="7">Protein SMG7</fullName>
    </recommendedName>
</protein>
<dbReference type="AlphaFoldDB" id="A0A9Q0HTH2"/>
<feature type="region of interest" description="Disordered" evidence="2">
    <location>
        <begin position="880"/>
        <end position="918"/>
    </location>
</feature>
<dbReference type="Pfam" id="PF10374">
    <property type="entry name" value="EST1"/>
    <property type="match status" value="1"/>
</dbReference>